<dbReference type="AlphaFoldDB" id="A0A172ZCU3"/>
<accession>A0A172ZCU3</accession>
<dbReference type="PANTHER" id="PTHR43025:SF3">
    <property type="entry name" value="MONOGALACTOSYLDIACYLGLYCEROL SYNTHASE 1, CHLOROPLASTIC"/>
    <property type="match status" value="1"/>
</dbReference>
<comment type="subcellular location">
    <subcellularLocation>
        <location evidence="1">Membrane</location>
    </subcellularLocation>
</comment>
<dbReference type="SUPFAM" id="SSF53756">
    <property type="entry name" value="UDP-Glycosyltransferase/glycogen phosphorylase"/>
    <property type="match status" value="1"/>
</dbReference>
<dbReference type="OrthoDB" id="9815663at2"/>
<dbReference type="KEGG" id="pbv:AR543_05190"/>
<organism evidence="7 8">
    <name type="scientific">Paenibacillus bovis</name>
    <dbReference type="NCBI Taxonomy" id="1616788"/>
    <lineage>
        <taxon>Bacteria</taxon>
        <taxon>Bacillati</taxon>
        <taxon>Bacillota</taxon>
        <taxon>Bacilli</taxon>
        <taxon>Bacillales</taxon>
        <taxon>Paenibacillaceae</taxon>
        <taxon>Paenibacillus</taxon>
    </lineage>
</organism>
<dbReference type="Proteomes" id="UP000078148">
    <property type="component" value="Chromosome"/>
</dbReference>
<dbReference type="GO" id="GO:0009247">
    <property type="term" value="P:glycolipid biosynthetic process"/>
    <property type="evidence" value="ECO:0007669"/>
    <property type="project" value="InterPro"/>
</dbReference>
<evidence type="ECO:0000256" key="1">
    <source>
        <dbReference type="ARBA" id="ARBA00004370"/>
    </source>
</evidence>
<evidence type="ECO:0000256" key="3">
    <source>
        <dbReference type="ARBA" id="ARBA00022676"/>
    </source>
</evidence>
<dbReference type="STRING" id="1616788.AR543_05190"/>
<dbReference type="EMBL" id="CP013023">
    <property type="protein sequence ID" value="ANF95465.1"/>
    <property type="molecule type" value="Genomic_DNA"/>
</dbReference>
<feature type="domain" description="Glycosyl transferase family 28 C-terminal" evidence="5">
    <location>
        <begin position="236"/>
        <end position="359"/>
    </location>
</feature>
<name>A0A172ZCU3_9BACL</name>
<reference evidence="7 8" key="2">
    <citation type="journal article" date="2016" name="Int. J. Syst. Evol. Microbiol.">
        <title>Paenibacillus bovis sp. nov., isolated from raw yak (Bos grunniens) milk.</title>
        <authorList>
            <person name="Gao C."/>
            <person name="Han J."/>
            <person name="Liu Z."/>
            <person name="Xu X."/>
            <person name="Hang F."/>
            <person name="Wu Z."/>
        </authorList>
    </citation>
    <scope>NUCLEOTIDE SEQUENCE [LARGE SCALE GENOMIC DNA]</scope>
    <source>
        <strain evidence="7 8">BD3526</strain>
    </source>
</reference>
<keyword evidence="3" id="KW-0328">Glycosyltransferase</keyword>
<evidence type="ECO:0000259" key="6">
    <source>
        <dbReference type="Pfam" id="PF06925"/>
    </source>
</evidence>
<dbReference type="PANTHER" id="PTHR43025">
    <property type="entry name" value="MONOGALACTOSYLDIACYLGLYCEROL SYNTHASE"/>
    <property type="match status" value="1"/>
</dbReference>
<dbReference type="InterPro" id="IPR050519">
    <property type="entry name" value="Glycosyltransf_28_UgtP"/>
</dbReference>
<dbReference type="InterPro" id="IPR007235">
    <property type="entry name" value="Glyco_trans_28_C"/>
</dbReference>
<keyword evidence="4" id="KW-0808">Transferase</keyword>
<sequence>MVHEFEQERTIYMQHDSPCVLIVYASYGDGHLQAARSLQSRLHQQGIERVILLDLMAESHPWINEMTRWVYMQSFKTIPHLYGWVYYRTRQMKTGTVLSNWLHSFGTRRLRKIMEREQPHLVVHTFPQLALAHLKTRWELTTPLVTILTDYDLHGRWLHPHIDHYYVPSEEMKIEAMDRGIAAERISVAGIPLHYSFEQDVPDNTSPQQLRLRAGLDPERRTVLLLAGAYGVLQNIQEICEMIQQRDDTQLIVICGKNKKLCEELSHRYQSYSSIRIEGYTDRMQEWMSMSDCVITKPGGLTMAECISCRLPAFLLAPVPGQELENARYLEARQVARICYSPQELKMALHSALDQPELLEQMQTSMDTLRMPPASAQIAEDLVSRYLTHITGEAAAIRPRLAFPNSRYV</sequence>
<evidence type="ECO:0000256" key="2">
    <source>
        <dbReference type="ARBA" id="ARBA00006962"/>
    </source>
</evidence>
<dbReference type="GO" id="GO:0016020">
    <property type="term" value="C:membrane"/>
    <property type="evidence" value="ECO:0007669"/>
    <property type="project" value="UniProtKB-SubCell"/>
</dbReference>
<dbReference type="GO" id="GO:0016758">
    <property type="term" value="F:hexosyltransferase activity"/>
    <property type="evidence" value="ECO:0007669"/>
    <property type="project" value="InterPro"/>
</dbReference>
<feature type="domain" description="Diacylglycerol glucosyltransferase N-terminal" evidence="6">
    <location>
        <begin position="31"/>
        <end position="192"/>
    </location>
</feature>
<dbReference type="RefSeq" id="WP_060532414.1">
    <property type="nucleotide sequence ID" value="NZ_CP013023.1"/>
</dbReference>
<evidence type="ECO:0008006" key="9">
    <source>
        <dbReference type="Google" id="ProtNLM"/>
    </source>
</evidence>
<dbReference type="Pfam" id="PF06925">
    <property type="entry name" value="MGDG_synth"/>
    <property type="match status" value="1"/>
</dbReference>
<evidence type="ECO:0000259" key="5">
    <source>
        <dbReference type="Pfam" id="PF04101"/>
    </source>
</evidence>
<evidence type="ECO:0000313" key="8">
    <source>
        <dbReference type="Proteomes" id="UP000078148"/>
    </source>
</evidence>
<comment type="similarity">
    <text evidence="2">Belongs to the glycosyltransferase 28 family.</text>
</comment>
<gene>
    <name evidence="7" type="ORF">AR543_05190</name>
</gene>
<evidence type="ECO:0000313" key="7">
    <source>
        <dbReference type="EMBL" id="ANF95465.1"/>
    </source>
</evidence>
<keyword evidence="8" id="KW-1185">Reference proteome</keyword>
<dbReference type="Pfam" id="PF04101">
    <property type="entry name" value="Glyco_tran_28_C"/>
    <property type="match status" value="1"/>
</dbReference>
<reference evidence="8" key="1">
    <citation type="submission" date="2015-10" db="EMBL/GenBank/DDBJ databases">
        <title>Genome of Paenibacillus bovis sp. nov.</title>
        <authorList>
            <person name="Wu Z."/>
            <person name="Gao C."/>
            <person name="Liu Z."/>
            <person name="Zheng H."/>
        </authorList>
    </citation>
    <scope>NUCLEOTIDE SEQUENCE [LARGE SCALE GENOMIC DNA]</scope>
    <source>
        <strain evidence="8">BD3526</strain>
    </source>
</reference>
<evidence type="ECO:0000256" key="4">
    <source>
        <dbReference type="ARBA" id="ARBA00022679"/>
    </source>
</evidence>
<protein>
    <recommendedName>
        <fullName evidence="9">Diacylglycerol glucosyltransferase</fullName>
    </recommendedName>
</protein>
<proteinExistence type="inferred from homology"/>
<dbReference type="Gene3D" id="3.40.50.2000">
    <property type="entry name" value="Glycogen Phosphorylase B"/>
    <property type="match status" value="1"/>
</dbReference>
<dbReference type="InterPro" id="IPR009695">
    <property type="entry name" value="Diacylglyc_glucosyltr_N"/>
</dbReference>